<feature type="coiled-coil region" evidence="1">
    <location>
        <begin position="31"/>
        <end position="58"/>
    </location>
</feature>
<evidence type="ECO:0000313" key="2">
    <source>
        <dbReference type="EMBL" id="RNF14528.1"/>
    </source>
</evidence>
<evidence type="ECO:0000313" key="3">
    <source>
        <dbReference type="Proteomes" id="UP000284403"/>
    </source>
</evidence>
<comment type="caution">
    <text evidence="2">The sequence shown here is derived from an EMBL/GenBank/DDBJ whole genome shotgun (WGS) entry which is preliminary data.</text>
</comment>
<sequence length="248" mass="28171">MPPRRAFVDPTRASTGGEAGLRSRFQRDSLLRGVLEENEDMLREIDDLRDKVKVQAHELLSAKKRIHNLEARLSGNEVAKHAMYEKIDDVNAVPVDRAGILRSILKTISAYQFGNCYARILARSQRLVAKPAETPQYLRGECEKEYEVPKEEEATMMRQALRESNRRLDEAYSLLQSYQETPSFSVTEYDELVIACMMEIIGLSKSINVMILEEREFPAERARQLIAAHGGHICDGAEIITPRLPSKP</sequence>
<dbReference type="EMBL" id="MKKU01000360">
    <property type="protein sequence ID" value="RNF14528.1"/>
    <property type="molecule type" value="Genomic_DNA"/>
</dbReference>
<protein>
    <submittedName>
        <fullName evidence="2">Uncharacterized protein</fullName>
    </submittedName>
</protein>
<keyword evidence="3" id="KW-1185">Reference proteome</keyword>
<accession>A0A422PA01</accession>
<dbReference type="Proteomes" id="UP000284403">
    <property type="component" value="Unassembled WGS sequence"/>
</dbReference>
<proteinExistence type="predicted"/>
<name>A0A422PA01_9TRYP</name>
<dbReference type="OrthoDB" id="250462at2759"/>
<organism evidence="2 3">
    <name type="scientific">Trypanosoma conorhini</name>
    <dbReference type="NCBI Taxonomy" id="83891"/>
    <lineage>
        <taxon>Eukaryota</taxon>
        <taxon>Discoba</taxon>
        <taxon>Euglenozoa</taxon>
        <taxon>Kinetoplastea</taxon>
        <taxon>Metakinetoplastina</taxon>
        <taxon>Trypanosomatida</taxon>
        <taxon>Trypanosomatidae</taxon>
        <taxon>Trypanosoma</taxon>
    </lineage>
</organism>
<keyword evidence="1" id="KW-0175">Coiled coil</keyword>
<dbReference type="AlphaFoldDB" id="A0A422PA01"/>
<evidence type="ECO:0000256" key="1">
    <source>
        <dbReference type="SAM" id="Coils"/>
    </source>
</evidence>
<dbReference type="GeneID" id="40319410"/>
<gene>
    <name evidence="2" type="ORF">Tco025E_05799</name>
</gene>
<reference evidence="2 3" key="1">
    <citation type="journal article" date="2018" name="BMC Genomics">
        <title>Genomic comparison of Trypanosoma conorhini and Trypanosoma rangeli to Trypanosoma cruzi strains of high and low virulence.</title>
        <authorList>
            <person name="Bradwell K.R."/>
            <person name="Koparde V.N."/>
            <person name="Matveyev A.V."/>
            <person name="Serrano M.G."/>
            <person name="Alves J.M."/>
            <person name="Parikh H."/>
            <person name="Huang B."/>
            <person name="Lee V."/>
            <person name="Espinosa-Alvarez O."/>
            <person name="Ortiz P.A."/>
            <person name="Costa-Martins A.G."/>
            <person name="Teixeira M.M."/>
            <person name="Buck G.A."/>
        </authorList>
    </citation>
    <scope>NUCLEOTIDE SEQUENCE [LARGE SCALE GENOMIC DNA]</scope>
    <source>
        <strain evidence="2 3">025E</strain>
    </source>
</reference>
<dbReference type="RefSeq" id="XP_029227188.1">
    <property type="nucleotide sequence ID" value="XM_029372689.1"/>
</dbReference>